<comment type="catalytic activity">
    <reaction evidence="13">
        <text>a very-long-chain (3R)-3-hydroxyacyl-CoA = a very-long-chain (2E)-enoyl-CoA + H2O</text>
        <dbReference type="Rhea" id="RHEA:45812"/>
        <dbReference type="ChEBI" id="CHEBI:15377"/>
        <dbReference type="ChEBI" id="CHEBI:83728"/>
        <dbReference type="ChEBI" id="CHEBI:85440"/>
        <dbReference type="EC" id="4.2.1.134"/>
    </reaction>
</comment>
<keyword evidence="5" id="KW-0444">Lipid biosynthesis</keyword>
<keyword evidence="9" id="KW-0443">Lipid metabolism</keyword>
<dbReference type="GO" id="GO:0042761">
    <property type="term" value="P:very long-chain fatty acid biosynthetic process"/>
    <property type="evidence" value="ECO:0007669"/>
    <property type="project" value="TreeGrafter"/>
</dbReference>
<feature type="transmembrane region" description="Helical" evidence="14">
    <location>
        <begin position="184"/>
        <end position="206"/>
    </location>
</feature>
<dbReference type="Pfam" id="PF04387">
    <property type="entry name" value="PTPLA"/>
    <property type="match status" value="1"/>
</dbReference>
<evidence type="ECO:0000256" key="8">
    <source>
        <dbReference type="ARBA" id="ARBA00022989"/>
    </source>
</evidence>
<dbReference type="GO" id="GO:0005789">
    <property type="term" value="C:endoplasmic reticulum membrane"/>
    <property type="evidence" value="ECO:0007669"/>
    <property type="project" value="TreeGrafter"/>
</dbReference>
<feature type="transmembrane region" description="Helical" evidence="14">
    <location>
        <begin position="7"/>
        <end position="30"/>
    </location>
</feature>
<protein>
    <recommendedName>
        <fullName evidence="4">very-long-chain (3R)-3-hydroxyacyl-CoA dehydratase</fullName>
        <ecNumber evidence="4">4.2.1.134</ecNumber>
    </recommendedName>
</protein>
<dbReference type="PANTHER" id="PTHR11035">
    <property type="entry name" value="VERY-LONG-CHAIN (3R)-3-HYDROXYACYL-COA DEHYDRATASE"/>
    <property type="match status" value="1"/>
</dbReference>
<dbReference type="GO" id="GO:0030148">
    <property type="term" value="P:sphingolipid biosynthetic process"/>
    <property type="evidence" value="ECO:0007669"/>
    <property type="project" value="TreeGrafter"/>
</dbReference>
<dbReference type="GO" id="GO:0030497">
    <property type="term" value="P:fatty acid elongation"/>
    <property type="evidence" value="ECO:0007669"/>
    <property type="project" value="TreeGrafter"/>
</dbReference>
<proteinExistence type="inferred from homology"/>
<comment type="caution">
    <text evidence="15">The sequence shown here is derived from an EMBL/GenBank/DDBJ whole genome shotgun (WGS) entry which is preliminary data.</text>
</comment>
<evidence type="ECO:0000256" key="11">
    <source>
        <dbReference type="ARBA" id="ARBA00023160"/>
    </source>
</evidence>
<accession>A0AAD5Q5A2</accession>
<evidence type="ECO:0000256" key="2">
    <source>
        <dbReference type="ARBA" id="ARBA00005194"/>
    </source>
</evidence>
<dbReference type="EMBL" id="JAKCXM010000234">
    <property type="protein sequence ID" value="KAJ0397898.1"/>
    <property type="molecule type" value="Genomic_DNA"/>
</dbReference>
<dbReference type="GO" id="GO:0102158">
    <property type="term" value="F:very-long-chain (3R)-3-hydroxyacyl-CoA dehydratase activity"/>
    <property type="evidence" value="ECO:0007669"/>
    <property type="project" value="UniProtKB-EC"/>
</dbReference>
<keyword evidence="16" id="KW-1185">Reference proteome</keyword>
<evidence type="ECO:0000256" key="14">
    <source>
        <dbReference type="SAM" id="Phobius"/>
    </source>
</evidence>
<evidence type="ECO:0000256" key="9">
    <source>
        <dbReference type="ARBA" id="ARBA00023098"/>
    </source>
</evidence>
<dbReference type="InterPro" id="IPR007482">
    <property type="entry name" value="Tyr_Pase-like_PTPLA"/>
</dbReference>
<keyword evidence="7" id="KW-0276">Fatty acid metabolism</keyword>
<comment type="pathway">
    <text evidence="2">Lipid metabolism; fatty acid biosynthesis.</text>
</comment>
<organism evidence="15 16">
    <name type="scientific">Pythium insidiosum</name>
    <name type="common">Pythiosis disease agent</name>
    <dbReference type="NCBI Taxonomy" id="114742"/>
    <lineage>
        <taxon>Eukaryota</taxon>
        <taxon>Sar</taxon>
        <taxon>Stramenopiles</taxon>
        <taxon>Oomycota</taxon>
        <taxon>Peronosporomycetes</taxon>
        <taxon>Pythiales</taxon>
        <taxon>Pythiaceae</taxon>
        <taxon>Pythium</taxon>
    </lineage>
</organism>
<evidence type="ECO:0000256" key="5">
    <source>
        <dbReference type="ARBA" id="ARBA00022516"/>
    </source>
</evidence>
<evidence type="ECO:0000313" key="16">
    <source>
        <dbReference type="Proteomes" id="UP001209570"/>
    </source>
</evidence>
<dbReference type="EC" id="4.2.1.134" evidence="4"/>
<name>A0AAD5Q5A2_PYTIN</name>
<dbReference type="Proteomes" id="UP001209570">
    <property type="component" value="Unassembled WGS sequence"/>
</dbReference>
<feature type="transmembrane region" description="Helical" evidence="14">
    <location>
        <begin position="147"/>
        <end position="164"/>
    </location>
</feature>
<keyword evidence="11" id="KW-0275">Fatty acid biosynthesis</keyword>
<evidence type="ECO:0000256" key="1">
    <source>
        <dbReference type="ARBA" id="ARBA00004141"/>
    </source>
</evidence>
<evidence type="ECO:0000256" key="7">
    <source>
        <dbReference type="ARBA" id="ARBA00022832"/>
    </source>
</evidence>
<evidence type="ECO:0000256" key="3">
    <source>
        <dbReference type="ARBA" id="ARBA00007811"/>
    </source>
</evidence>
<sequence length="226" mass="24669">MLLKAYLFVYNAASAFAWAHILTVVVSTIWSAHAQALDSAAIAAATWSAVGDEVRLVQTVAAMEIGHAVFGIVRSPVVNAVMQAAARMWLLWVITPHWPASHQQLGCVLMVLSWSIAEVPRYTFYALNVVGHVPSFIVYLRYTLFLVLYPAGFTGEVMTMLSALPSMKATGRALRLPGPVATDVPYYVIAFALAVLYAPGLFVMYAHMLRQRRRALGSGGKKPKTS</sequence>
<dbReference type="AlphaFoldDB" id="A0AAD5Q5A2"/>
<evidence type="ECO:0000256" key="6">
    <source>
        <dbReference type="ARBA" id="ARBA00022692"/>
    </source>
</evidence>
<evidence type="ECO:0000256" key="13">
    <source>
        <dbReference type="ARBA" id="ARBA00036671"/>
    </source>
</evidence>
<evidence type="ECO:0000256" key="4">
    <source>
        <dbReference type="ARBA" id="ARBA00013122"/>
    </source>
</evidence>
<keyword evidence="12" id="KW-0456">Lyase</keyword>
<gene>
    <name evidence="15" type="ORF">P43SY_002406</name>
</gene>
<keyword evidence="8 14" id="KW-1133">Transmembrane helix</keyword>
<keyword evidence="6 14" id="KW-0812">Transmembrane</keyword>
<comment type="subcellular location">
    <subcellularLocation>
        <location evidence="1">Membrane</location>
        <topology evidence="1">Multi-pass membrane protein</topology>
    </subcellularLocation>
</comment>
<comment type="similarity">
    <text evidence="3">Belongs to the very long-chain fatty acids dehydratase HACD family.</text>
</comment>
<evidence type="ECO:0000256" key="10">
    <source>
        <dbReference type="ARBA" id="ARBA00023136"/>
    </source>
</evidence>
<evidence type="ECO:0000313" key="15">
    <source>
        <dbReference type="EMBL" id="KAJ0397898.1"/>
    </source>
</evidence>
<evidence type="ECO:0000256" key="12">
    <source>
        <dbReference type="ARBA" id="ARBA00023239"/>
    </source>
</evidence>
<dbReference type="PANTHER" id="PTHR11035:SF3">
    <property type="entry name" value="VERY-LONG-CHAIN (3R)-3-HYDROXYACYL-COA DEHYDRATASE"/>
    <property type="match status" value="1"/>
</dbReference>
<reference evidence="15" key="1">
    <citation type="submission" date="2021-12" db="EMBL/GenBank/DDBJ databases">
        <title>Prjna785345.</title>
        <authorList>
            <person name="Rujirawat T."/>
            <person name="Krajaejun T."/>
        </authorList>
    </citation>
    <scope>NUCLEOTIDE SEQUENCE</scope>
    <source>
        <strain evidence="15">Pi057C3</strain>
    </source>
</reference>
<keyword evidence="10 14" id="KW-0472">Membrane</keyword>